<proteinExistence type="predicted"/>
<comment type="caution">
    <text evidence="1">The sequence shown here is derived from an EMBL/GenBank/DDBJ whole genome shotgun (WGS) entry which is preliminary data.</text>
</comment>
<name>A0A6P0F2V0_9ACTN</name>
<organism evidence="1 3">
    <name type="scientific">Modestobacter muralis</name>
    <dbReference type="NCBI Taxonomy" id="1608614"/>
    <lineage>
        <taxon>Bacteria</taxon>
        <taxon>Bacillati</taxon>
        <taxon>Actinomycetota</taxon>
        <taxon>Actinomycetes</taxon>
        <taxon>Geodermatophilales</taxon>
        <taxon>Geodermatophilaceae</taxon>
        <taxon>Modestobacter</taxon>
    </lineage>
</organism>
<dbReference type="Proteomes" id="UP000471152">
    <property type="component" value="Unassembled WGS sequence"/>
</dbReference>
<reference evidence="1 3" key="1">
    <citation type="submission" date="2020-01" db="EMBL/GenBank/DDBJ databases">
        <title>the WGS Modestobacter muralis CPCC 204518.</title>
        <authorList>
            <person name="Jiang Z."/>
        </authorList>
    </citation>
    <scope>NUCLEOTIDE SEQUENCE [LARGE SCALE GENOMIC DNA]</scope>
    <source>
        <strain evidence="1 3">DSM 100205</strain>
    </source>
</reference>
<dbReference type="AlphaFoldDB" id="A0A6P0F2V0"/>
<evidence type="ECO:0000313" key="3">
    <source>
        <dbReference type="Proteomes" id="UP000468828"/>
    </source>
</evidence>
<evidence type="ECO:0000313" key="4">
    <source>
        <dbReference type="Proteomes" id="UP000471152"/>
    </source>
</evidence>
<dbReference type="Proteomes" id="UP000468828">
    <property type="component" value="Unassembled WGS sequence"/>
</dbReference>
<dbReference type="Pfam" id="PF19371">
    <property type="entry name" value="DUF5946"/>
    <property type="match status" value="1"/>
</dbReference>
<accession>A0A6P0F2V0</accession>
<dbReference type="RefSeq" id="WP_163613120.1">
    <property type="nucleotide sequence ID" value="NZ_JAAGWB010000067.1"/>
</dbReference>
<evidence type="ECO:0000313" key="2">
    <source>
        <dbReference type="EMBL" id="NEN53324.1"/>
    </source>
</evidence>
<gene>
    <name evidence="2" type="ORF">G3R41_20680</name>
    <name evidence="1" type="ORF">GCU67_19965</name>
</gene>
<dbReference type="InterPro" id="IPR045990">
    <property type="entry name" value="DUF5946"/>
</dbReference>
<reference evidence="2 4" key="2">
    <citation type="submission" date="2020-02" db="EMBL/GenBank/DDBJ databases">
        <title>The WGS of Modestobacter muralis DSM 100205.</title>
        <authorList>
            <person name="Jiang Z."/>
        </authorList>
    </citation>
    <scope>NUCLEOTIDE SEQUENCE [LARGE SCALE GENOMIC DNA]</scope>
    <source>
        <strain evidence="2 4">DSM 100205</strain>
    </source>
</reference>
<keyword evidence="3" id="KW-1185">Reference proteome</keyword>
<dbReference type="EMBL" id="JAAGWH010000064">
    <property type="protein sequence ID" value="NEK96424.1"/>
    <property type="molecule type" value="Genomic_DNA"/>
</dbReference>
<evidence type="ECO:0000313" key="1">
    <source>
        <dbReference type="EMBL" id="NEK96424.1"/>
    </source>
</evidence>
<dbReference type="EMBL" id="JAAGWB010000067">
    <property type="protein sequence ID" value="NEN53324.1"/>
    <property type="molecule type" value="Genomic_DNA"/>
</dbReference>
<sequence>MTAADTSSGPTELRTTVCPGCGAVLVATADADGRHPGASAGCWHLFQVTVGGLRDEAAQDAQTAALLQLARDTYDAQHHLPGEPAAAALRLYLERDRGQGPLAAAALAARVDDAALRSLQRPARWTTTVADLAADLDVVDLPALVGAWADATWADWAPAAAELRRAADSAPTG</sequence>
<protein>
    <submittedName>
        <fullName evidence="1">Uncharacterized protein</fullName>
    </submittedName>
</protein>